<feature type="compositionally biased region" description="Polar residues" evidence="1">
    <location>
        <begin position="50"/>
        <end position="64"/>
    </location>
</feature>
<dbReference type="Proteomes" id="UP001341245">
    <property type="component" value="Unassembled WGS sequence"/>
</dbReference>
<evidence type="ECO:0000256" key="1">
    <source>
        <dbReference type="SAM" id="MobiDB-lite"/>
    </source>
</evidence>
<proteinExistence type="predicted"/>
<feature type="region of interest" description="Disordered" evidence="1">
    <location>
        <begin position="39"/>
        <end position="108"/>
    </location>
</feature>
<keyword evidence="3" id="KW-1185">Reference proteome</keyword>
<organism evidence="2 3">
    <name type="scientific">Aureobasidium pullulans</name>
    <name type="common">Black yeast</name>
    <name type="synonym">Pullularia pullulans</name>
    <dbReference type="NCBI Taxonomy" id="5580"/>
    <lineage>
        <taxon>Eukaryota</taxon>
        <taxon>Fungi</taxon>
        <taxon>Dikarya</taxon>
        <taxon>Ascomycota</taxon>
        <taxon>Pezizomycotina</taxon>
        <taxon>Dothideomycetes</taxon>
        <taxon>Dothideomycetidae</taxon>
        <taxon>Dothideales</taxon>
        <taxon>Saccotheciaceae</taxon>
        <taxon>Aureobasidium</taxon>
    </lineage>
</organism>
<reference evidence="2 3" key="1">
    <citation type="submission" date="2023-11" db="EMBL/GenBank/DDBJ databases">
        <title>Draft genome sequence and annotation of the polyextremotolerant black yeast-like fungus Aureobasidium pullulans NRRL 62042.</title>
        <authorList>
            <person name="Dielentheis-Frenken M.R.E."/>
            <person name="Wibberg D."/>
            <person name="Blank L.M."/>
            <person name="Tiso T."/>
        </authorList>
    </citation>
    <scope>NUCLEOTIDE SEQUENCE [LARGE SCALE GENOMIC DNA]</scope>
    <source>
        <strain evidence="2 3">NRRL 62042</strain>
    </source>
</reference>
<gene>
    <name evidence="2" type="ORF">QM012_005456</name>
</gene>
<comment type="caution">
    <text evidence="2">The sequence shown here is derived from an EMBL/GenBank/DDBJ whole genome shotgun (WGS) entry which is preliminary data.</text>
</comment>
<dbReference type="EMBL" id="JASGXD010000024">
    <property type="protein sequence ID" value="KAK5999455.1"/>
    <property type="molecule type" value="Genomic_DNA"/>
</dbReference>
<sequence>MEYNEVRIAKVEEWQRYPLDTPEHQQNWMQYKLATNEIRIPVEPPKHGETTSLSSDLRQSQERPQSGPARKRQKTMSKSQETMISGMSNDPSNESTISPRLSLTGAGAETSDGAEALLNLSQIDSKAKRLSNLHSRKYF</sequence>
<feature type="compositionally biased region" description="Polar residues" evidence="1">
    <location>
        <begin position="76"/>
        <end position="101"/>
    </location>
</feature>
<protein>
    <submittedName>
        <fullName evidence="2">Uncharacterized protein</fullName>
    </submittedName>
</protein>
<evidence type="ECO:0000313" key="3">
    <source>
        <dbReference type="Proteomes" id="UP001341245"/>
    </source>
</evidence>
<evidence type="ECO:0000313" key="2">
    <source>
        <dbReference type="EMBL" id="KAK5999455.1"/>
    </source>
</evidence>
<accession>A0ABR0T5Y3</accession>
<name>A0ABR0T5Y3_AURPU</name>